<evidence type="ECO:0000256" key="1">
    <source>
        <dbReference type="ARBA" id="ARBA00023015"/>
    </source>
</evidence>
<organism evidence="5 6">
    <name type="scientific">Mucilaginibacter dorajii</name>
    <dbReference type="NCBI Taxonomy" id="692994"/>
    <lineage>
        <taxon>Bacteria</taxon>
        <taxon>Pseudomonadati</taxon>
        <taxon>Bacteroidota</taxon>
        <taxon>Sphingobacteriia</taxon>
        <taxon>Sphingobacteriales</taxon>
        <taxon>Sphingobacteriaceae</taxon>
        <taxon>Mucilaginibacter</taxon>
    </lineage>
</organism>
<dbReference type="SUPFAM" id="SSF46689">
    <property type="entry name" value="Homeodomain-like"/>
    <property type="match status" value="2"/>
</dbReference>
<dbReference type="PANTHER" id="PTHR47893:SF1">
    <property type="entry name" value="REGULATORY PROTEIN PCHR"/>
    <property type="match status" value="1"/>
</dbReference>
<evidence type="ECO:0000313" key="5">
    <source>
        <dbReference type="EMBL" id="GAA3958263.1"/>
    </source>
</evidence>
<proteinExistence type="predicted"/>
<dbReference type="EMBL" id="BAAAZC010000003">
    <property type="protein sequence ID" value="GAA3958263.1"/>
    <property type="molecule type" value="Genomic_DNA"/>
</dbReference>
<dbReference type="PANTHER" id="PTHR47893">
    <property type="entry name" value="REGULATORY PROTEIN PCHR"/>
    <property type="match status" value="1"/>
</dbReference>
<sequence length="322" mass="36385">MIFESSSSTGAGLISALASLTGSEIENGILVFPETFGKGYMKFYDLGRLMRVMINQVVLNEDITLKRTGAQQGKNEITFSFRNIFPDQNNRQLPSVQVSSSDIDIEVVALANTRINTILIIVHTDLLKDLFNQKNENTLLQNIISGKQPYLYDEIISAEIQQVAAQIIAAGVPEPMDSFYIKLKAQEMIYLFFVELLKRRQVAGYSLNAADVKMMYLIRDKLIEDLGTNPNLSELTRLANMSESKMNRLFKQIFGNSIYAYYQLARMIEAAYLIKKEKLSVSEAGYRLGFTNLSHFTRIFEKHIGLKPKKYAAASISRSDNL</sequence>
<evidence type="ECO:0000259" key="4">
    <source>
        <dbReference type="PROSITE" id="PS01124"/>
    </source>
</evidence>
<protein>
    <submittedName>
        <fullName evidence="5">AraC family transcriptional regulator</fullName>
    </submittedName>
</protein>
<dbReference type="InterPro" id="IPR020449">
    <property type="entry name" value="Tscrpt_reg_AraC-type_HTH"/>
</dbReference>
<dbReference type="Gene3D" id="1.10.10.60">
    <property type="entry name" value="Homeodomain-like"/>
    <property type="match status" value="1"/>
</dbReference>
<dbReference type="PRINTS" id="PR00032">
    <property type="entry name" value="HTHARAC"/>
</dbReference>
<dbReference type="InterPro" id="IPR009057">
    <property type="entry name" value="Homeodomain-like_sf"/>
</dbReference>
<feature type="domain" description="HTH araC/xylS-type" evidence="4">
    <location>
        <begin position="212"/>
        <end position="314"/>
    </location>
</feature>
<reference evidence="6" key="1">
    <citation type="journal article" date="2019" name="Int. J. Syst. Evol. Microbiol.">
        <title>The Global Catalogue of Microorganisms (GCM) 10K type strain sequencing project: providing services to taxonomists for standard genome sequencing and annotation.</title>
        <authorList>
            <consortium name="The Broad Institute Genomics Platform"/>
            <consortium name="The Broad Institute Genome Sequencing Center for Infectious Disease"/>
            <person name="Wu L."/>
            <person name="Ma J."/>
        </authorList>
    </citation>
    <scope>NUCLEOTIDE SEQUENCE [LARGE SCALE GENOMIC DNA]</scope>
    <source>
        <strain evidence="6">JCM 16601</strain>
    </source>
</reference>
<comment type="caution">
    <text evidence="5">The sequence shown here is derived from an EMBL/GenBank/DDBJ whole genome shotgun (WGS) entry which is preliminary data.</text>
</comment>
<dbReference type="RefSeq" id="WP_259096098.1">
    <property type="nucleotide sequence ID" value="NZ_BAAAZC010000003.1"/>
</dbReference>
<name>A0ABP7P1P9_9SPHI</name>
<dbReference type="InterPro" id="IPR053142">
    <property type="entry name" value="PchR_regulatory_protein"/>
</dbReference>
<keyword evidence="3" id="KW-0804">Transcription</keyword>
<evidence type="ECO:0000256" key="2">
    <source>
        <dbReference type="ARBA" id="ARBA00023125"/>
    </source>
</evidence>
<keyword evidence="1" id="KW-0805">Transcription regulation</keyword>
<gene>
    <name evidence="5" type="ORF">GCM10022210_01930</name>
</gene>
<keyword evidence="6" id="KW-1185">Reference proteome</keyword>
<accession>A0ABP7P1P9</accession>
<dbReference type="SMART" id="SM00342">
    <property type="entry name" value="HTH_ARAC"/>
    <property type="match status" value="1"/>
</dbReference>
<dbReference type="Proteomes" id="UP001500742">
    <property type="component" value="Unassembled WGS sequence"/>
</dbReference>
<keyword evidence="2" id="KW-0238">DNA-binding</keyword>
<dbReference type="PROSITE" id="PS01124">
    <property type="entry name" value="HTH_ARAC_FAMILY_2"/>
    <property type="match status" value="1"/>
</dbReference>
<dbReference type="Pfam" id="PF12833">
    <property type="entry name" value="HTH_18"/>
    <property type="match status" value="1"/>
</dbReference>
<evidence type="ECO:0000256" key="3">
    <source>
        <dbReference type="ARBA" id="ARBA00023163"/>
    </source>
</evidence>
<dbReference type="PROSITE" id="PS00041">
    <property type="entry name" value="HTH_ARAC_FAMILY_1"/>
    <property type="match status" value="1"/>
</dbReference>
<dbReference type="InterPro" id="IPR018062">
    <property type="entry name" value="HTH_AraC-typ_CS"/>
</dbReference>
<evidence type="ECO:0000313" key="6">
    <source>
        <dbReference type="Proteomes" id="UP001500742"/>
    </source>
</evidence>
<dbReference type="InterPro" id="IPR018060">
    <property type="entry name" value="HTH_AraC"/>
</dbReference>